<evidence type="ECO:0000313" key="2">
    <source>
        <dbReference type="Proteomes" id="UP000028549"/>
    </source>
</evidence>
<sequence length="71" mass="8114">MLQAGILPGRTILYFLKKTALLTAVFFILRSYAFTGTFSSLNHLEAECHLGYNELTVQSSTFRFRKVVPKR</sequence>
<proteinExistence type="predicted"/>
<dbReference type="AlphaFoldDB" id="A0A084H385"/>
<gene>
    <name evidence="1" type="ORF">GS18_0203740</name>
</gene>
<dbReference type="EMBL" id="JNVC02000001">
    <property type="protein sequence ID" value="KEZ54047.1"/>
    <property type="molecule type" value="Genomic_DNA"/>
</dbReference>
<comment type="caution">
    <text evidence="1">The sequence shown here is derived from an EMBL/GenBank/DDBJ whole genome shotgun (WGS) entry which is preliminary data.</text>
</comment>
<evidence type="ECO:0000313" key="1">
    <source>
        <dbReference type="EMBL" id="KEZ54047.1"/>
    </source>
</evidence>
<organism evidence="1 2">
    <name type="scientific">Metabacillus indicus</name>
    <name type="common">Bacillus indicus</name>
    <dbReference type="NCBI Taxonomy" id="246786"/>
    <lineage>
        <taxon>Bacteria</taxon>
        <taxon>Bacillati</taxon>
        <taxon>Bacillota</taxon>
        <taxon>Bacilli</taxon>
        <taxon>Bacillales</taxon>
        <taxon>Bacillaceae</taxon>
        <taxon>Metabacillus</taxon>
    </lineage>
</organism>
<accession>A0A084H385</accession>
<reference evidence="1 2" key="1">
    <citation type="journal article" date="2005" name="Int. J. Syst. Evol. Microbiol.">
        <title>Bacillus cibi sp. nov., isolated from jeotgal, a traditional Korean fermented seafood.</title>
        <authorList>
            <person name="Yoon J.H."/>
            <person name="Lee C.H."/>
            <person name="Oh T.K."/>
        </authorList>
    </citation>
    <scope>NUCLEOTIDE SEQUENCE [LARGE SCALE GENOMIC DNA]</scope>
    <source>
        <strain evidence="1 2">DSM 16189</strain>
    </source>
</reference>
<dbReference type="Proteomes" id="UP000028549">
    <property type="component" value="Unassembled WGS sequence"/>
</dbReference>
<name>A0A084H385_METID</name>
<dbReference type="STRING" id="246786.GS18_0203740"/>
<keyword evidence="2" id="KW-1185">Reference proteome</keyword>
<protein>
    <submittedName>
        <fullName evidence="1">Uncharacterized protein</fullName>
    </submittedName>
</protein>